<reference evidence="1" key="1">
    <citation type="journal article" date="2015" name="Nature">
        <title>Complex archaea that bridge the gap between prokaryotes and eukaryotes.</title>
        <authorList>
            <person name="Spang A."/>
            <person name="Saw J.H."/>
            <person name="Jorgensen S.L."/>
            <person name="Zaremba-Niedzwiedzka K."/>
            <person name="Martijn J."/>
            <person name="Lind A.E."/>
            <person name="van Eijk R."/>
            <person name="Schleper C."/>
            <person name="Guy L."/>
            <person name="Ettema T.J."/>
        </authorList>
    </citation>
    <scope>NUCLEOTIDE SEQUENCE</scope>
</reference>
<dbReference type="AlphaFoldDB" id="A0A0F8ZPC4"/>
<evidence type="ECO:0000313" key="1">
    <source>
        <dbReference type="EMBL" id="KKK95717.1"/>
    </source>
</evidence>
<protein>
    <submittedName>
        <fullName evidence="1">Uncharacterized protein</fullName>
    </submittedName>
</protein>
<proteinExistence type="predicted"/>
<dbReference type="EMBL" id="LAZR01046790">
    <property type="protein sequence ID" value="KKK95717.1"/>
    <property type="molecule type" value="Genomic_DNA"/>
</dbReference>
<gene>
    <name evidence="1" type="ORF">LCGC14_2670000</name>
</gene>
<sequence>MAAITTANGVGSTKRAALNANTGSLSDFIDGANLWATKLRACYDIYEMASDDTAASGFVLTIGVVPKGARVLGWYCANEANSATVEADFQLVDAAGNITTASTAGVWTDWTGAKQFFVPALEAVSKAALDAEHTVTITTGTNTWANSISAVVITFYLIED</sequence>
<comment type="caution">
    <text evidence="1">The sequence shown here is derived from an EMBL/GenBank/DDBJ whole genome shotgun (WGS) entry which is preliminary data.</text>
</comment>
<accession>A0A0F8ZPC4</accession>
<name>A0A0F8ZPC4_9ZZZZ</name>
<organism evidence="1">
    <name type="scientific">marine sediment metagenome</name>
    <dbReference type="NCBI Taxonomy" id="412755"/>
    <lineage>
        <taxon>unclassified sequences</taxon>
        <taxon>metagenomes</taxon>
        <taxon>ecological metagenomes</taxon>
    </lineage>
</organism>